<evidence type="ECO:0000256" key="3">
    <source>
        <dbReference type="ARBA" id="ARBA00022741"/>
    </source>
</evidence>
<feature type="transmembrane region" description="Helical" evidence="7">
    <location>
        <begin position="585"/>
        <end position="603"/>
    </location>
</feature>
<keyword evidence="7" id="KW-0812">Transmembrane</keyword>
<keyword evidence="4 9" id="KW-0418">Kinase</keyword>
<evidence type="ECO:0000256" key="2">
    <source>
        <dbReference type="ARBA" id="ARBA00022679"/>
    </source>
</evidence>
<evidence type="ECO:0000256" key="7">
    <source>
        <dbReference type="SAM" id="Phobius"/>
    </source>
</evidence>
<evidence type="ECO:0000256" key="4">
    <source>
        <dbReference type="ARBA" id="ARBA00022777"/>
    </source>
</evidence>
<evidence type="ECO:0000256" key="5">
    <source>
        <dbReference type="ARBA" id="ARBA00022840"/>
    </source>
</evidence>
<comment type="caution">
    <text evidence="9">The sequence shown here is derived from an EMBL/GenBank/DDBJ whole genome shotgun (WGS) entry which is preliminary data.</text>
</comment>
<dbReference type="InParanoid" id="A0A1Y2DN03"/>
<protein>
    <recommendedName>
        <fullName evidence="1">non-specific serine/threonine protein kinase</fullName>
        <ecNumber evidence="1">2.7.11.1</ecNumber>
    </recommendedName>
</protein>
<dbReference type="InterPro" id="IPR000719">
    <property type="entry name" value="Prot_kinase_dom"/>
</dbReference>
<keyword evidence="3" id="KW-0547">Nucleotide-binding</keyword>
<dbReference type="GO" id="GO:0004674">
    <property type="term" value="F:protein serine/threonine kinase activity"/>
    <property type="evidence" value="ECO:0007669"/>
    <property type="project" value="UniProtKB-EC"/>
</dbReference>
<gene>
    <name evidence="9" type="ORF">BCR38DRAFT_52409</name>
</gene>
<dbReference type="EMBL" id="MCFJ01000012">
    <property type="protein sequence ID" value="ORY60025.1"/>
    <property type="molecule type" value="Genomic_DNA"/>
</dbReference>
<evidence type="ECO:0000259" key="8">
    <source>
        <dbReference type="PROSITE" id="PS50011"/>
    </source>
</evidence>
<feature type="domain" description="Protein kinase" evidence="8">
    <location>
        <begin position="1"/>
        <end position="382"/>
    </location>
</feature>
<name>A0A1Y2DN03_9PEZI</name>
<dbReference type="Pfam" id="PF00069">
    <property type="entry name" value="Pkinase"/>
    <property type="match status" value="1"/>
</dbReference>
<dbReference type="PROSITE" id="PS00108">
    <property type="entry name" value="PROTEIN_KINASE_ST"/>
    <property type="match status" value="1"/>
</dbReference>
<dbReference type="GO" id="GO:0005524">
    <property type="term" value="F:ATP binding"/>
    <property type="evidence" value="ECO:0007669"/>
    <property type="project" value="UniProtKB-KW"/>
</dbReference>
<dbReference type="Proteomes" id="UP000193689">
    <property type="component" value="Unassembled WGS sequence"/>
</dbReference>
<dbReference type="PROSITE" id="PS50011">
    <property type="entry name" value="PROTEIN_KINASE_DOM"/>
    <property type="match status" value="1"/>
</dbReference>
<feature type="compositionally biased region" description="Basic and acidic residues" evidence="6">
    <location>
        <begin position="460"/>
        <end position="472"/>
    </location>
</feature>
<proteinExistence type="predicted"/>
<dbReference type="SUPFAM" id="SSF56112">
    <property type="entry name" value="Protein kinase-like (PK-like)"/>
    <property type="match status" value="1"/>
</dbReference>
<dbReference type="RefSeq" id="XP_040712459.1">
    <property type="nucleotide sequence ID" value="XM_040865285.1"/>
</dbReference>
<dbReference type="InterPro" id="IPR050660">
    <property type="entry name" value="NEK_Ser/Thr_kinase"/>
</dbReference>
<organism evidence="9 10">
    <name type="scientific">Pseudomassariella vexata</name>
    <dbReference type="NCBI Taxonomy" id="1141098"/>
    <lineage>
        <taxon>Eukaryota</taxon>
        <taxon>Fungi</taxon>
        <taxon>Dikarya</taxon>
        <taxon>Ascomycota</taxon>
        <taxon>Pezizomycotina</taxon>
        <taxon>Sordariomycetes</taxon>
        <taxon>Xylariomycetidae</taxon>
        <taxon>Amphisphaeriales</taxon>
        <taxon>Pseudomassariaceae</taxon>
        <taxon>Pseudomassariella</taxon>
    </lineage>
</organism>
<dbReference type="InterPro" id="IPR011009">
    <property type="entry name" value="Kinase-like_dom_sf"/>
</dbReference>
<evidence type="ECO:0000313" key="9">
    <source>
        <dbReference type="EMBL" id="ORY60025.1"/>
    </source>
</evidence>
<dbReference type="SMART" id="SM00220">
    <property type="entry name" value="S_TKc"/>
    <property type="match status" value="1"/>
</dbReference>
<sequence length="682" mass="76540">MTLAEKDGYLYVPPSSMSRVDRKLTRLCLSKPASGLVVAVKEFRVRRDGLDEAKNMRLLKESLTENKNISLHEAIIMQGRGEEPKVFIVFLKAPHGDLWQFLHGGETIGHRGEIIRSYDFSQRFPQAADIEIELAPSLLKQCEGLAGALRFLHEGFQANDIDLFCAHMDLKPNNVVIFDGGPDGEIVGMWKLCDFGISAFKEHPKTHQDSSVISVGDYHAQVTMKTKPRRDRGPYQAPEVWRFRDTSDISPQAASDQGRVGRKSDIWSFGSIFTEVLTFSLQRDAGVKRFAKYRLSGRYQKDDYFYSSISPDALYDPSQQPLHSYQVKPQVLDWLNELCMHSSTTQRWAECWALCIRRILEVDPNKRPDAQTLVSYVRHVRAHVLHSHQPKEIRCVFQSSAHDSIRVPAPVPPIPALVREPALQDLRPGEEGPTIIIRQPTLPLAVNNESGEIESAYSDPDEKSQSVERDKGSQPGGRGDEQEGSIVVLDSEPLPLSEQENFILGQPLTAHGIMTSRDDPREVKPSTIQKLKIGSRREAIAVTSDGLRAAFLTKPAIHIFTVFNQSGLPNPELEAVLPFTKDERGPVWVGIAIAGAFLVVWGFEKKSKDSQLRVMRRTDDGQWENLAVPNENDVRRFDYDKRVAVSSQGYVAVITSGKITVVAYQSARASRLHSRGTGNRRF</sequence>
<keyword evidence="2" id="KW-0808">Transferase</keyword>
<evidence type="ECO:0000256" key="1">
    <source>
        <dbReference type="ARBA" id="ARBA00012513"/>
    </source>
</evidence>
<keyword evidence="7" id="KW-1133">Transmembrane helix</keyword>
<evidence type="ECO:0000256" key="6">
    <source>
        <dbReference type="SAM" id="MobiDB-lite"/>
    </source>
</evidence>
<dbReference type="Gene3D" id="1.10.510.10">
    <property type="entry name" value="Transferase(Phosphotransferase) domain 1"/>
    <property type="match status" value="1"/>
</dbReference>
<dbReference type="PANTHER" id="PTHR43671">
    <property type="entry name" value="SERINE/THREONINE-PROTEIN KINASE NEK"/>
    <property type="match status" value="1"/>
</dbReference>
<dbReference type="AlphaFoldDB" id="A0A1Y2DN03"/>
<dbReference type="OrthoDB" id="5986190at2759"/>
<keyword evidence="5" id="KW-0067">ATP-binding</keyword>
<feature type="region of interest" description="Disordered" evidence="6">
    <location>
        <begin position="453"/>
        <end position="485"/>
    </location>
</feature>
<keyword evidence="10" id="KW-1185">Reference proteome</keyword>
<evidence type="ECO:0000313" key="10">
    <source>
        <dbReference type="Proteomes" id="UP000193689"/>
    </source>
</evidence>
<reference evidence="9 10" key="1">
    <citation type="submission" date="2016-07" db="EMBL/GenBank/DDBJ databases">
        <title>Pervasive Adenine N6-methylation of Active Genes in Fungi.</title>
        <authorList>
            <consortium name="DOE Joint Genome Institute"/>
            <person name="Mondo S.J."/>
            <person name="Dannebaum R.O."/>
            <person name="Kuo R.C."/>
            <person name="Labutti K."/>
            <person name="Haridas S."/>
            <person name="Kuo A."/>
            <person name="Salamov A."/>
            <person name="Ahrendt S.R."/>
            <person name="Lipzen A."/>
            <person name="Sullivan W."/>
            <person name="Andreopoulos W.B."/>
            <person name="Clum A."/>
            <person name="Lindquist E."/>
            <person name="Daum C."/>
            <person name="Ramamoorthy G.K."/>
            <person name="Gryganskyi A."/>
            <person name="Culley D."/>
            <person name="Magnuson J.K."/>
            <person name="James T.Y."/>
            <person name="O'Malley M.A."/>
            <person name="Stajich J.E."/>
            <person name="Spatafora J.W."/>
            <person name="Visel A."/>
            <person name="Grigoriev I.V."/>
        </authorList>
    </citation>
    <scope>NUCLEOTIDE SEQUENCE [LARGE SCALE GENOMIC DNA]</scope>
    <source>
        <strain evidence="9 10">CBS 129021</strain>
    </source>
</reference>
<dbReference type="InterPro" id="IPR008271">
    <property type="entry name" value="Ser/Thr_kinase_AS"/>
</dbReference>
<dbReference type="GeneID" id="63781497"/>
<accession>A0A1Y2DN03</accession>
<dbReference type="EC" id="2.7.11.1" evidence="1"/>
<dbReference type="PANTHER" id="PTHR43671:SF13">
    <property type="entry name" value="SERINE_THREONINE-PROTEIN KINASE NEK2"/>
    <property type="match status" value="1"/>
</dbReference>
<dbReference type="STRING" id="1141098.A0A1Y2DN03"/>
<keyword evidence="7" id="KW-0472">Membrane</keyword>